<organism evidence="1 2">
    <name type="scientific">Nocardia ninae NBRC 108245</name>
    <dbReference type="NCBI Taxonomy" id="1210091"/>
    <lineage>
        <taxon>Bacteria</taxon>
        <taxon>Bacillati</taxon>
        <taxon>Actinomycetota</taxon>
        <taxon>Actinomycetes</taxon>
        <taxon>Mycobacteriales</taxon>
        <taxon>Nocardiaceae</taxon>
        <taxon>Nocardia</taxon>
    </lineage>
</organism>
<keyword evidence="2" id="KW-1185">Reference proteome</keyword>
<comment type="caution">
    <text evidence="1">The sequence shown here is derived from an EMBL/GenBank/DDBJ whole genome shotgun (WGS) entry which is preliminary data.</text>
</comment>
<accession>A0A511MMW5</accession>
<sequence length="183" mass="20656">MAELKLTPQQIQILRRMRNIEAGTSRKVRPFNENGTLADTEVAIHESGTIGDSSGIHLSTVKAFARLGLCTEVKVWSDYDDWLTRTGTRRRMWETKLTALGKTLKLDEQTEQVQIRVFRKDVYSGSGSVSVDDARKSIAHCESDPGRFEVTRAGVLVQVQDLSEETLFAYWFPNDEETTQSSN</sequence>
<dbReference type="Proteomes" id="UP000321424">
    <property type="component" value="Unassembled WGS sequence"/>
</dbReference>
<reference evidence="1 2" key="1">
    <citation type="submission" date="2019-07" db="EMBL/GenBank/DDBJ databases">
        <title>Whole genome shotgun sequence of Nocardia ninae NBRC 108245.</title>
        <authorList>
            <person name="Hosoyama A."/>
            <person name="Uohara A."/>
            <person name="Ohji S."/>
            <person name="Ichikawa N."/>
        </authorList>
    </citation>
    <scope>NUCLEOTIDE SEQUENCE [LARGE SCALE GENOMIC DNA]</scope>
    <source>
        <strain evidence="1 2">NBRC 108245</strain>
    </source>
</reference>
<gene>
    <name evidence="1" type="ORF">NN4_64780</name>
</gene>
<dbReference type="EMBL" id="BJXA01000060">
    <property type="protein sequence ID" value="GEM41959.1"/>
    <property type="molecule type" value="Genomic_DNA"/>
</dbReference>
<evidence type="ECO:0000313" key="2">
    <source>
        <dbReference type="Proteomes" id="UP000321424"/>
    </source>
</evidence>
<dbReference type="RefSeq" id="WP_147139232.1">
    <property type="nucleotide sequence ID" value="NZ_BJXA01000060.1"/>
</dbReference>
<protein>
    <submittedName>
        <fullName evidence="1">Uncharacterized protein</fullName>
    </submittedName>
</protein>
<evidence type="ECO:0000313" key="1">
    <source>
        <dbReference type="EMBL" id="GEM41959.1"/>
    </source>
</evidence>
<name>A0A511MMW5_9NOCA</name>
<dbReference type="AlphaFoldDB" id="A0A511MMW5"/>
<proteinExistence type="predicted"/>